<evidence type="ECO:0000256" key="2">
    <source>
        <dbReference type="SAM" id="SignalP"/>
    </source>
</evidence>
<comment type="caution">
    <text evidence="3">The sequence shown here is derived from an EMBL/GenBank/DDBJ whole genome shotgun (WGS) entry which is preliminary data.</text>
</comment>
<dbReference type="PRINTS" id="PR00724">
    <property type="entry name" value="CRBOXYPTASEC"/>
</dbReference>
<comment type="similarity">
    <text evidence="1">Belongs to the peptidase S10 family.</text>
</comment>
<dbReference type="PANTHER" id="PTHR11802:SF224">
    <property type="entry name" value="SERINE CARBOXYPEPTIDASE-LIKE 7 ISOFORM X1"/>
    <property type="match status" value="1"/>
</dbReference>
<evidence type="ECO:0000313" key="3">
    <source>
        <dbReference type="EMBL" id="GAA0173097.1"/>
    </source>
</evidence>
<gene>
    <name evidence="3" type="ORF">LIER_26786</name>
</gene>
<sequence length="473" mass="53963">MFLKYHLNLKISLFLLFVFFINSIENNVVMAQTIIRTLPGYNHTLPFTLVTGYVGIGEADDVQLFYYFIESERNPIDDPLVLWLTGGPGCSGLSCFLIEIGPLHFDPHTLDESFPSLILNPYSWTKVANIIFLDLPVGTGFSYATSAEKYYSSDTKSATDAYDFLHKWFVNHPRFINNRLYVAGNSYAGKVVPVVFREILRGNEVDQRTQINLEGYVIGNAGINNDPMEEYERVSYAHCMDLNSDKELANGSDYGEGRMNPGLESHQCLYDRHLIDQCLYDTGKEHVLEPSCSSTAPDVSNLGKLLLEEASNEIIFSAEREKSSCRHYGYAPVSQWTNDPTVQEALQIRKGTKEKWVRCNHSVAYDFDITNAFPYHQFLSKRKYSALAYSGDRDCVVPYLFSLKWVRDLNLTLEDKWRPWYMDGQVVGHTEKYEENGFRLTFATVKGAGHTATEYKPKECLAMIDKWFSGHPL</sequence>
<accession>A0AAV3RFG4</accession>
<dbReference type="Proteomes" id="UP001454036">
    <property type="component" value="Unassembled WGS sequence"/>
</dbReference>
<keyword evidence="2" id="KW-0732">Signal</keyword>
<keyword evidence="3" id="KW-0378">Hydrolase</keyword>
<evidence type="ECO:0000313" key="4">
    <source>
        <dbReference type="Proteomes" id="UP001454036"/>
    </source>
</evidence>
<organism evidence="3 4">
    <name type="scientific">Lithospermum erythrorhizon</name>
    <name type="common">Purple gromwell</name>
    <name type="synonym">Lithospermum officinale var. erythrorhizon</name>
    <dbReference type="NCBI Taxonomy" id="34254"/>
    <lineage>
        <taxon>Eukaryota</taxon>
        <taxon>Viridiplantae</taxon>
        <taxon>Streptophyta</taxon>
        <taxon>Embryophyta</taxon>
        <taxon>Tracheophyta</taxon>
        <taxon>Spermatophyta</taxon>
        <taxon>Magnoliopsida</taxon>
        <taxon>eudicotyledons</taxon>
        <taxon>Gunneridae</taxon>
        <taxon>Pentapetalae</taxon>
        <taxon>asterids</taxon>
        <taxon>lamiids</taxon>
        <taxon>Boraginales</taxon>
        <taxon>Boraginaceae</taxon>
        <taxon>Boraginoideae</taxon>
        <taxon>Lithospermeae</taxon>
        <taxon>Lithospermum</taxon>
    </lineage>
</organism>
<feature type="chain" id="PRO_5043909891" evidence="2">
    <location>
        <begin position="32"/>
        <end position="473"/>
    </location>
</feature>
<dbReference type="GO" id="GO:0016747">
    <property type="term" value="F:acyltransferase activity, transferring groups other than amino-acyl groups"/>
    <property type="evidence" value="ECO:0007669"/>
    <property type="project" value="TreeGrafter"/>
</dbReference>
<dbReference type="GO" id="GO:0004185">
    <property type="term" value="F:serine-type carboxypeptidase activity"/>
    <property type="evidence" value="ECO:0007669"/>
    <property type="project" value="InterPro"/>
</dbReference>
<keyword evidence="3" id="KW-0645">Protease</keyword>
<dbReference type="InterPro" id="IPR029058">
    <property type="entry name" value="AB_hydrolase_fold"/>
</dbReference>
<evidence type="ECO:0000256" key="1">
    <source>
        <dbReference type="ARBA" id="ARBA00009431"/>
    </source>
</evidence>
<name>A0AAV3RFG4_LITER</name>
<dbReference type="EMBL" id="BAABME010008443">
    <property type="protein sequence ID" value="GAA0173097.1"/>
    <property type="molecule type" value="Genomic_DNA"/>
</dbReference>
<reference evidence="3 4" key="1">
    <citation type="submission" date="2024-01" db="EMBL/GenBank/DDBJ databases">
        <title>The complete chloroplast genome sequence of Lithospermum erythrorhizon: insights into the phylogenetic relationship among Boraginaceae species and the maternal lineages of purple gromwells.</title>
        <authorList>
            <person name="Okada T."/>
            <person name="Watanabe K."/>
        </authorList>
    </citation>
    <scope>NUCLEOTIDE SEQUENCE [LARGE SCALE GENOMIC DNA]</scope>
</reference>
<dbReference type="Pfam" id="PF00450">
    <property type="entry name" value="Peptidase_S10"/>
    <property type="match status" value="1"/>
</dbReference>
<dbReference type="AlphaFoldDB" id="A0AAV3RFG4"/>
<dbReference type="SUPFAM" id="SSF53474">
    <property type="entry name" value="alpha/beta-Hydrolases"/>
    <property type="match status" value="1"/>
</dbReference>
<keyword evidence="4" id="KW-1185">Reference proteome</keyword>
<protein>
    <submittedName>
        <fullName evidence="3">Serine protease</fullName>
    </submittedName>
</protein>
<feature type="signal peptide" evidence="2">
    <location>
        <begin position="1"/>
        <end position="31"/>
    </location>
</feature>
<dbReference type="InterPro" id="IPR001563">
    <property type="entry name" value="Peptidase_S10"/>
</dbReference>
<dbReference type="PANTHER" id="PTHR11802">
    <property type="entry name" value="SERINE PROTEASE FAMILY S10 SERINE CARBOXYPEPTIDASE"/>
    <property type="match status" value="1"/>
</dbReference>
<proteinExistence type="inferred from homology"/>
<dbReference type="GO" id="GO:0006508">
    <property type="term" value="P:proteolysis"/>
    <property type="evidence" value="ECO:0007669"/>
    <property type="project" value="UniProtKB-KW"/>
</dbReference>
<dbReference type="FunFam" id="3.40.50.1820:FF:000072">
    <property type="entry name" value="Serine carboxypeptidase-like 19"/>
    <property type="match status" value="1"/>
</dbReference>
<dbReference type="Gene3D" id="3.40.50.1820">
    <property type="entry name" value="alpha/beta hydrolase"/>
    <property type="match status" value="1"/>
</dbReference>
<dbReference type="GO" id="GO:0019748">
    <property type="term" value="P:secondary metabolic process"/>
    <property type="evidence" value="ECO:0007669"/>
    <property type="project" value="TreeGrafter"/>
</dbReference>